<evidence type="ECO:0000313" key="2">
    <source>
        <dbReference type="EMBL" id="KDR24774.1"/>
    </source>
</evidence>
<dbReference type="EMBL" id="JFHD01000068">
    <property type="protein sequence ID" value="KDR24774.1"/>
    <property type="molecule type" value="Genomic_DNA"/>
</dbReference>
<dbReference type="Proteomes" id="UP000027451">
    <property type="component" value="Unassembled WGS sequence"/>
</dbReference>
<reference evidence="2 3" key="1">
    <citation type="submission" date="2014-03" db="EMBL/GenBank/DDBJ databases">
        <title>Draft Genome Sequences of Four Burkholderia Strains.</title>
        <authorList>
            <person name="Liu X.Y."/>
            <person name="Li C.X."/>
            <person name="Xu J.H."/>
        </authorList>
    </citation>
    <scope>NUCLEOTIDE SEQUENCE [LARGE SCALE GENOMIC DNA]</scope>
    <source>
        <strain evidence="2 3">OP-1</strain>
    </source>
</reference>
<feature type="non-terminal residue" evidence="2">
    <location>
        <position position="1"/>
    </location>
</feature>
<keyword evidence="3" id="KW-1185">Reference proteome</keyword>
<evidence type="ECO:0000256" key="1">
    <source>
        <dbReference type="SAM" id="MobiDB-lite"/>
    </source>
</evidence>
<gene>
    <name evidence="2" type="ORF">BG60_34120</name>
</gene>
<sequence length="154" mass="16335">SRRLDAALRALAQRPRAWLAALAWQLAGQAAGAIENFFALWVMGVPVTFSDAVAIEAVAQIARHVAFFVPLGVGVQDAAIVLTSQLAGIGTEAALSLALVKRMREVLSGGLALASWLVAERVRCAGGPRELVDVTPSRSKNTATLETETYPNER</sequence>
<protein>
    <submittedName>
        <fullName evidence="2">Membrane protein</fullName>
    </submittedName>
</protein>
<feature type="region of interest" description="Disordered" evidence="1">
    <location>
        <begin position="133"/>
        <end position="154"/>
    </location>
</feature>
<name>A0A656QA10_9BURK</name>
<feature type="compositionally biased region" description="Polar residues" evidence="1">
    <location>
        <begin position="136"/>
        <end position="154"/>
    </location>
</feature>
<comment type="caution">
    <text evidence="2">The sequence shown here is derived from an EMBL/GenBank/DDBJ whole genome shotgun (WGS) entry which is preliminary data.</text>
</comment>
<evidence type="ECO:0000313" key="3">
    <source>
        <dbReference type="Proteomes" id="UP000027451"/>
    </source>
</evidence>
<proteinExistence type="predicted"/>
<organism evidence="2 3">
    <name type="scientific">Caballeronia zhejiangensis</name>
    <dbReference type="NCBI Taxonomy" id="871203"/>
    <lineage>
        <taxon>Bacteria</taxon>
        <taxon>Pseudomonadati</taxon>
        <taxon>Pseudomonadota</taxon>
        <taxon>Betaproteobacteria</taxon>
        <taxon>Burkholderiales</taxon>
        <taxon>Burkholderiaceae</taxon>
        <taxon>Caballeronia</taxon>
    </lineage>
</organism>
<accession>A0A656QA10</accession>
<dbReference type="AlphaFoldDB" id="A0A656QA10"/>